<keyword evidence="1" id="KW-0472">Membrane</keyword>
<evidence type="ECO:0000256" key="1">
    <source>
        <dbReference type="SAM" id="Phobius"/>
    </source>
</evidence>
<keyword evidence="1" id="KW-1133">Transmembrane helix</keyword>
<proteinExistence type="predicted"/>
<protein>
    <submittedName>
        <fullName evidence="2">Putative secreted protein</fullName>
    </submittedName>
</protein>
<evidence type="ECO:0000313" key="2">
    <source>
        <dbReference type="EMBL" id="MBW74327.1"/>
    </source>
</evidence>
<reference evidence="2" key="1">
    <citation type="submission" date="2018-01" db="EMBL/GenBank/DDBJ databases">
        <title>An insight into the sialome of Amazonian anophelines.</title>
        <authorList>
            <person name="Ribeiro J.M."/>
            <person name="Scarpassa V."/>
            <person name="Calvo E."/>
        </authorList>
    </citation>
    <scope>NUCLEOTIDE SEQUENCE</scope>
</reference>
<feature type="transmembrane region" description="Helical" evidence="1">
    <location>
        <begin position="21"/>
        <end position="41"/>
    </location>
</feature>
<keyword evidence="1" id="KW-0812">Transmembrane</keyword>
<name>A0A2M4D9X2_ANODA</name>
<dbReference type="AlphaFoldDB" id="A0A2M4D9X2"/>
<accession>A0A2M4D9X2</accession>
<dbReference type="EMBL" id="GGFL01010149">
    <property type="protein sequence ID" value="MBW74327.1"/>
    <property type="molecule type" value="Transcribed_RNA"/>
</dbReference>
<sequence>MLYYLMHIKAHTVPHRMASNILFCLKFTLQLTIASPLFPFFKPDFMISKHYNHLSDGLATTVPWCS</sequence>
<organism evidence="2">
    <name type="scientific">Anopheles darlingi</name>
    <name type="common">Mosquito</name>
    <dbReference type="NCBI Taxonomy" id="43151"/>
    <lineage>
        <taxon>Eukaryota</taxon>
        <taxon>Metazoa</taxon>
        <taxon>Ecdysozoa</taxon>
        <taxon>Arthropoda</taxon>
        <taxon>Hexapoda</taxon>
        <taxon>Insecta</taxon>
        <taxon>Pterygota</taxon>
        <taxon>Neoptera</taxon>
        <taxon>Endopterygota</taxon>
        <taxon>Diptera</taxon>
        <taxon>Nematocera</taxon>
        <taxon>Culicoidea</taxon>
        <taxon>Culicidae</taxon>
        <taxon>Anophelinae</taxon>
        <taxon>Anopheles</taxon>
    </lineage>
</organism>